<dbReference type="OrthoDB" id="1808585at2"/>
<dbReference type="EMBL" id="FOHU01000007">
    <property type="protein sequence ID" value="SET28324.1"/>
    <property type="molecule type" value="Genomic_DNA"/>
</dbReference>
<evidence type="ECO:0000313" key="1">
    <source>
        <dbReference type="EMBL" id="SET28324.1"/>
    </source>
</evidence>
<accession>A0A1I0D7W3</accession>
<dbReference type="STRING" id="426128.SAMN05660297_01907"/>
<keyword evidence="2" id="KW-1185">Reference proteome</keyword>
<proteinExistence type="predicted"/>
<gene>
    <name evidence="1" type="ORF">SAMN05660297_01907</name>
</gene>
<dbReference type="Proteomes" id="UP000199568">
    <property type="component" value="Unassembled WGS sequence"/>
</dbReference>
<sequence>MEATDLKDQLEIEFVDLMEADIQSYDYARPTLEKGYPLPITFINEKAVSAGGLDSNRLYLEVKKFI</sequence>
<dbReference type="RefSeq" id="WP_139176409.1">
    <property type="nucleotide sequence ID" value="NZ_FOHU01000007.1"/>
</dbReference>
<evidence type="ECO:0000313" key="2">
    <source>
        <dbReference type="Proteomes" id="UP000199568"/>
    </source>
</evidence>
<protein>
    <submittedName>
        <fullName evidence="1">Uncharacterized protein</fullName>
    </submittedName>
</protein>
<name>A0A1I0D7W3_9FIRM</name>
<organism evidence="1 2">
    <name type="scientific">Natronincola peptidivorans</name>
    <dbReference type="NCBI Taxonomy" id="426128"/>
    <lineage>
        <taxon>Bacteria</taxon>
        <taxon>Bacillati</taxon>
        <taxon>Bacillota</taxon>
        <taxon>Clostridia</taxon>
        <taxon>Peptostreptococcales</taxon>
        <taxon>Natronincolaceae</taxon>
        <taxon>Natronincola</taxon>
    </lineage>
</organism>
<dbReference type="AlphaFoldDB" id="A0A1I0D7W3"/>
<reference evidence="1 2" key="1">
    <citation type="submission" date="2016-10" db="EMBL/GenBank/DDBJ databases">
        <authorList>
            <person name="de Groot N.N."/>
        </authorList>
    </citation>
    <scope>NUCLEOTIDE SEQUENCE [LARGE SCALE GENOMIC DNA]</scope>
    <source>
        <strain evidence="1 2">DSM 18979</strain>
    </source>
</reference>